<evidence type="ECO:0000256" key="1">
    <source>
        <dbReference type="ARBA" id="ARBA00004316"/>
    </source>
</evidence>
<dbReference type="OrthoDB" id="307233at2759"/>
<dbReference type="InterPro" id="IPR052315">
    <property type="entry name" value="MORN4"/>
</dbReference>
<dbReference type="EMBL" id="CAJJDN010000045">
    <property type="protein sequence ID" value="CAD8083553.1"/>
    <property type="molecule type" value="Genomic_DNA"/>
</dbReference>
<evidence type="ECO:0000313" key="4">
    <source>
        <dbReference type="EMBL" id="CAD8083553.1"/>
    </source>
</evidence>
<dbReference type="Proteomes" id="UP000692954">
    <property type="component" value="Unassembled WGS sequence"/>
</dbReference>
<keyword evidence="2" id="KW-0677">Repeat</keyword>
<comment type="caution">
    <text evidence="4">The sequence shown here is derived from an EMBL/GenBank/DDBJ whole genome shotgun (WGS) entry which is preliminary data.</text>
</comment>
<organism evidence="4 5">
    <name type="scientific">Paramecium sonneborni</name>
    <dbReference type="NCBI Taxonomy" id="65129"/>
    <lineage>
        <taxon>Eukaryota</taxon>
        <taxon>Sar</taxon>
        <taxon>Alveolata</taxon>
        <taxon>Ciliophora</taxon>
        <taxon>Intramacronucleata</taxon>
        <taxon>Oligohymenophorea</taxon>
        <taxon>Peniculida</taxon>
        <taxon>Parameciidae</taxon>
        <taxon>Paramecium</taxon>
    </lineage>
</organism>
<evidence type="ECO:0008006" key="6">
    <source>
        <dbReference type="Google" id="ProtNLM"/>
    </source>
</evidence>
<dbReference type="GO" id="GO:0048678">
    <property type="term" value="P:response to axon injury"/>
    <property type="evidence" value="ECO:0007669"/>
    <property type="project" value="TreeGrafter"/>
</dbReference>
<dbReference type="PANTHER" id="PTHR46614">
    <property type="entry name" value="MORN REPEAT-CONTAINING PROTEIN 4"/>
    <property type="match status" value="1"/>
</dbReference>
<proteinExistence type="predicted"/>
<name>A0A8S1N225_9CILI</name>
<keyword evidence="5" id="KW-1185">Reference proteome</keyword>
<sequence length="584" mass="67934">MILQLQDLLIKAKNRIEYFNDINLDIIAQWVAEFNECENLFNQLIQNQDAQKFQEISSTLQKLISEIEIIKTEGMTLVGKFKPWMSGIGMIDFPYGYKIYGQITFGILNGKGVIINTKSQMKLIGIFNNNKLQGNGTIILRNKYEINAQFDNGKITSGLTLIRFFNGVQREITTNLIIDQNQVQYMNLNYIIGQDFQYIADEFIQNQRPQSSFKILQNQNLIKEYRDKRLINGSGFNEIQDNERLHGMFQDGVLKGQGRLTDRENNLILKGEFENNRFKSGIKYYFQSQNIHENGNFDENRLLYGQGIRYYDYPDRIHEQGQFNNGLLHGVGERFYNLQINDQDETFREMGQFENGILIEGTKFYQNGNIKEKGTFNQQGLIGEGERRHSNGYIWEYGIFKNGLLNSENEKSGRVNDQGVFIEIGYFINGSLQGEGERYYNNQQKKETGYFKEGLLHGKGIKYYNNQNNQIQEEGVYKDNQLHSQEICIQYYEDGSIKSQGSFQNGLLNTNDGALYFNEYEMRGVFRNGQVSGTMRIYNRRTNTEFVSHEFQGNENFLRQAYVKGVYNSNKLNTNAESSEKRQQ</sequence>
<evidence type="ECO:0000256" key="2">
    <source>
        <dbReference type="ARBA" id="ARBA00022737"/>
    </source>
</evidence>
<dbReference type="Pfam" id="PF02493">
    <property type="entry name" value="MORN"/>
    <property type="match status" value="3"/>
</dbReference>
<evidence type="ECO:0000313" key="5">
    <source>
        <dbReference type="Proteomes" id="UP000692954"/>
    </source>
</evidence>
<dbReference type="AlphaFoldDB" id="A0A8S1N225"/>
<comment type="subcellular location">
    <subcellularLocation>
        <location evidence="1">Cell projection</location>
    </subcellularLocation>
</comment>
<dbReference type="GO" id="GO:0042995">
    <property type="term" value="C:cell projection"/>
    <property type="evidence" value="ECO:0007669"/>
    <property type="project" value="UniProtKB-SubCell"/>
</dbReference>
<keyword evidence="3" id="KW-0966">Cell projection</keyword>
<evidence type="ECO:0000256" key="3">
    <source>
        <dbReference type="ARBA" id="ARBA00023273"/>
    </source>
</evidence>
<dbReference type="InterPro" id="IPR003409">
    <property type="entry name" value="MORN"/>
</dbReference>
<dbReference type="PANTHER" id="PTHR46614:SF1">
    <property type="entry name" value="MORN REPEAT-CONTAINING PROTEIN 4"/>
    <property type="match status" value="1"/>
</dbReference>
<protein>
    <recommendedName>
        <fullName evidence="6">MORN repeat protein</fullName>
    </recommendedName>
</protein>
<accession>A0A8S1N225</accession>
<reference evidence="4" key="1">
    <citation type="submission" date="2021-01" db="EMBL/GenBank/DDBJ databases">
        <authorList>
            <consortium name="Genoscope - CEA"/>
            <person name="William W."/>
        </authorList>
    </citation>
    <scope>NUCLEOTIDE SEQUENCE</scope>
</reference>
<gene>
    <name evidence="4" type="ORF">PSON_ATCC_30995.1.T0450145</name>
</gene>